<dbReference type="EMBL" id="CP012333">
    <property type="protein sequence ID" value="AKU98494.1"/>
    <property type="molecule type" value="Genomic_DNA"/>
</dbReference>
<feature type="compositionally biased region" description="Basic and acidic residues" evidence="1">
    <location>
        <begin position="27"/>
        <end position="42"/>
    </location>
</feature>
<dbReference type="Proteomes" id="UP000064967">
    <property type="component" value="Chromosome"/>
</dbReference>
<keyword evidence="2" id="KW-0812">Transmembrane</keyword>
<keyword evidence="2" id="KW-1133">Transmembrane helix</keyword>
<dbReference type="KEGG" id="llu:AKJ09_05158"/>
<dbReference type="STRING" id="1391654.AKJ09_05158"/>
<evidence type="ECO:0000313" key="3">
    <source>
        <dbReference type="EMBL" id="AKU98494.1"/>
    </source>
</evidence>
<sequence>MQGPPKPKNTPDDLAEVERALSVLKGRHPEHERARREDEEARSRRRASMDAAANVESKRRSSRVLVMGVVTVTVLAAAGVVSMLVVREIARGGRVEKAIAPYRAMGFEVVETSSRSKPGMLDLQAPQGCLLAVSSNDKPIKVERVAGTTEGAGPVLFCMCESERVAVSTDPGDGGLALLSIDAASLGGSRAFAFSPLTSGTKLVTDQACAETSLDAWIDAKKFPVKPADDKWLTAKPARAPLARSGFKVVATVPPAAPFAVVDLAKESCLLAVADEGATKLALRGHGGTALASSGLEGVAYCTAGEVTVSVEREGQGEVTILSAPATRVGGTEGLEELAHEVGLKALASAPPADLAWNAKQLLVASAVPEALVTTTSAPDVVDSAEARVFSLSFKTPGAIAPEAGEDVFSYCEPTLGPNVLESLCLFSGPSKWRISGPEAVGGIARSKLPFWLLAMQGVNDPVALKEETQLFALARHLKYEGFEPTTLEALTELPNGVEILGRAGEDAVVAVSVAPEAPYVIPLTDGAAWATDGPPRIVPLAPLAKVTLTTGKKSLPSKNVRRTVVFRRQKK</sequence>
<keyword evidence="4" id="KW-1185">Reference proteome</keyword>
<accession>A0A0K1PZB2</accession>
<protein>
    <submittedName>
        <fullName evidence="3">Uncharacterized protein</fullName>
    </submittedName>
</protein>
<evidence type="ECO:0000313" key="4">
    <source>
        <dbReference type="Proteomes" id="UP000064967"/>
    </source>
</evidence>
<feature type="region of interest" description="Disordered" evidence="1">
    <location>
        <begin position="1"/>
        <end position="57"/>
    </location>
</feature>
<name>A0A0K1PZB2_9BACT</name>
<organism evidence="3 4">
    <name type="scientific">Labilithrix luteola</name>
    <dbReference type="NCBI Taxonomy" id="1391654"/>
    <lineage>
        <taxon>Bacteria</taxon>
        <taxon>Pseudomonadati</taxon>
        <taxon>Myxococcota</taxon>
        <taxon>Polyangia</taxon>
        <taxon>Polyangiales</taxon>
        <taxon>Labilitrichaceae</taxon>
        <taxon>Labilithrix</taxon>
    </lineage>
</organism>
<dbReference type="RefSeq" id="WP_146649443.1">
    <property type="nucleotide sequence ID" value="NZ_CP012333.1"/>
</dbReference>
<proteinExistence type="predicted"/>
<dbReference type="PATRIC" id="fig|1391654.3.peg.5228"/>
<feature type="transmembrane region" description="Helical" evidence="2">
    <location>
        <begin position="64"/>
        <end position="86"/>
    </location>
</feature>
<evidence type="ECO:0000256" key="2">
    <source>
        <dbReference type="SAM" id="Phobius"/>
    </source>
</evidence>
<gene>
    <name evidence="3" type="ORF">AKJ09_05158</name>
</gene>
<reference evidence="3 4" key="1">
    <citation type="submission" date="2015-08" db="EMBL/GenBank/DDBJ databases">
        <authorList>
            <person name="Babu N.S."/>
            <person name="Beckwith C.J."/>
            <person name="Beseler K.G."/>
            <person name="Brison A."/>
            <person name="Carone J.V."/>
            <person name="Caskin T.P."/>
            <person name="Diamond M."/>
            <person name="Durham M.E."/>
            <person name="Foxe J.M."/>
            <person name="Go M."/>
            <person name="Henderson B.A."/>
            <person name="Jones I.B."/>
            <person name="McGettigan J.A."/>
            <person name="Micheletti S.J."/>
            <person name="Nasrallah M.E."/>
            <person name="Ortiz D."/>
            <person name="Piller C.R."/>
            <person name="Privatt S.R."/>
            <person name="Schneider S.L."/>
            <person name="Sharp S."/>
            <person name="Smith T.C."/>
            <person name="Stanton J.D."/>
            <person name="Ullery H.E."/>
            <person name="Wilson R.J."/>
            <person name="Serrano M.G."/>
            <person name="Buck G."/>
            <person name="Lee V."/>
            <person name="Wang Y."/>
            <person name="Carvalho R."/>
            <person name="Voegtly L."/>
            <person name="Shi R."/>
            <person name="Duckworth R."/>
            <person name="Johnson A."/>
            <person name="Loviza R."/>
            <person name="Walstead R."/>
            <person name="Shah Z."/>
            <person name="Kiflezghi M."/>
            <person name="Wade K."/>
            <person name="Ball S.L."/>
            <person name="Bradley K.W."/>
            <person name="Asai D.J."/>
            <person name="Bowman C.A."/>
            <person name="Russell D.A."/>
            <person name="Pope W.H."/>
            <person name="Jacobs-Sera D."/>
            <person name="Hendrix R.W."/>
            <person name="Hatfull G.F."/>
        </authorList>
    </citation>
    <scope>NUCLEOTIDE SEQUENCE [LARGE SCALE GENOMIC DNA]</scope>
    <source>
        <strain evidence="3 4">DSM 27648</strain>
    </source>
</reference>
<keyword evidence="2" id="KW-0472">Membrane</keyword>
<evidence type="ECO:0000256" key="1">
    <source>
        <dbReference type="SAM" id="MobiDB-lite"/>
    </source>
</evidence>
<dbReference type="OrthoDB" id="5483000at2"/>
<dbReference type="AlphaFoldDB" id="A0A0K1PZB2"/>